<reference evidence="2" key="1">
    <citation type="journal article" date="2020" name="Microbiol. Resour. Announc.">
        <title>Complete Genome Sequence of Novel Psychrotolerant Legionella Strain TUM19329, Isolated from Antarctic Lake Sediment.</title>
        <authorList>
            <person name="Shimada S."/>
            <person name="Nakai R."/>
            <person name="Aoki K."/>
            <person name="Shimoeda N."/>
            <person name="Ohno G."/>
            <person name="Miyazaki Y."/>
            <person name="Kudoh S."/>
            <person name="Imura S."/>
            <person name="Watanabe K."/>
            <person name="Ishii Y."/>
            <person name="Tateda K."/>
        </authorList>
    </citation>
    <scope>NUCLEOTIDE SEQUENCE [LARGE SCALE GENOMIC DNA]</scope>
    <source>
        <strain evidence="2">TUM19329</strain>
    </source>
</reference>
<proteinExistence type="predicted"/>
<dbReference type="InterPro" id="IPR011009">
    <property type="entry name" value="Kinase-like_dom_sf"/>
</dbReference>
<dbReference type="SUPFAM" id="SSF56112">
    <property type="entry name" value="Protein kinase-like (PK-like)"/>
    <property type="match status" value="1"/>
</dbReference>
<dbReference type="GO" id="GO:0005524">
    <property type="term" value="F:ATP binding"/>
    <property type="evidence" value="ECO:0007669"/>
    <property type="project" value="InterPro"/>
</dbReference>
<dbReference type="KEGG" id="lant:TUM19329_17400"/>
<sequence>MLGSQVYKGYQCRLKTVPKNLAPQRVKKEDIIIDETHPVAIKIYNKGQHPSLYQFYVSEIAVLNIEGQEALIMDFIDGFHIYPNASENPQLRQLTFFQAADVAWQLILGLNRMHYRNTSGPSIVHGDIKGENIKIRIKEIDVSGAKQCKIDALYLDPDYAKPIVEYPQFSQGTLEHLAIEALDGYYSEASDFFALTPILFSLFGASNPLRKIIEFRNAHTHLNMEELVKQYREIDFCSEGLFEHFEKKPDPFVCDIVERFITQMGAKYRKDRPSPEAILEFFTALRQITLNNLSIEDSNICLLRLRIAAKDEIGLKEPTSQIIFNHLDESLQHRLVNLMDLSQLAYLYRTSQENKASSSLVAALRKNIADHLIEESYSLEQPSLLGSLFCDPVTPKEISWLRQCFVDNNYTEFYSPAKEKTRKKIVNCKDNSLALLISIAVEDLSKALELSKLAQNSNGI</sequence>
<name>A0A6F8T4K5_9GAMM</name>
<dbReference type="EMBL" id="AP022839">
    <property type="protein sequence ID" value="BCA95379.1"/>
    <property type="molecule type" value="Genomic_DNA"/>
</dbReference>
<gene>
    <name evidence="2" type="ORF">TUM19329_17400</name>
</gene>
<feature type="domain" description="Protein kinase" evidence="1">
    <location>
        <begin position="1"/>
        <end position="290"/>
    </location>
</feature>
<dbReference type="Proteomes" id="UP000502894">
    <property type="component" value="Chromosome"/>
</dbReference>
<dbReference type="Pfam" id="PF00069">
    <property type="entry name" value="Pkinase"/>
    <property type="match status" value="1"/>
</dbReference>
<dbReference type="SMART" id="SM00220">
    <property type="entry name" value="S_TKc"/>
    <property type="match status" value="1"/>
</dbReference>
<organism evidence="2 3">
    <name type="scientific">Legionella antarctica</name>
    <dbReference type="NCBI Taxonomy" id="2708020"/>
    <lineage>
        <taxon>Bacteria</taxon>
        <taxon>Pseudomonadati</taxon>
        <taxon>Pseudomonadota</taxon>
        <taxon>Gammaproteobacteria</taxon>
        <taxon>Legionellales</taxon>
        <taxon>Legionellaceae</taxon>
        <taxon>Legionella</taxon>
    </lineage>
</organism>
<dbReference type="PROSITE" id="PS50011">
    <property type="entry name" value="PROTEIN_KINASE_DOM"/>
    <property type="match status" value="1"/>
</dbReference>
<accession>A0A6F8T4K5</accession>
<evidence type="ECO:0000313" key="2">
    <source>
        <dbReference type="EMBL" id="BCA95379.1"/>
    </source>
</evidence>
<dbReference type="AlphaFoldDB" id="A0A6F8T4K5"/>
<evidence type="ECO:0000313" key="3">
    <source>
        <dbReference type="Proteomes" id="UP000502894"/>
    </source>
</evidence>
<dbReference type="PANTHER" id="PTHR44167">
    <property type="entry name" value="OVARIAN-SPECIFIC SERINE/THREONINE-PROTEIN KINASE LOK-RELATED"/>
    <property type="match status" value="1"/>
</dbReference>
<dbReference type="Gene3D" id="1.10.510.10">
    <property type="entry name" value="Transferase(Phosphotransferase) domain 1"/>
    <property type="match status" value="1"/>
</dbReference>
<dbReference type="GO" id="GO:0004674">
    <property type="term" value="F:protein serine/threonine kinase activity"/>
    <property type="evidence" value="ECO:0007669"/>
    <property type="project" value="TreeGrafter"/>
</dbReference>
<dbReference type="InterPro" id="IPR000719">
    <property type="entry name" value="Prot_kinase_dom"/>
</dbReference>
<dbReference type="PANTHER" id="PTHR44167:SF24">
    <property type="entry name" value="SERINE_THREONINE-PROTEIN KINASE CHK2"/>
    <property type="match status" value="1"/>
</dbReference>
<keyword evidence="3" id="KW-1185">Reference proteome</keyword>
<evidence type="ECO:0000259" key="1">
    <source>
        <dbReference type="PROSITE" id="PS50011"/>
    </source>
</evidence>
<protein>
    <recommendedName>
        <fullName evidence="1">Protein kinase domain-containing protein</fullName>
    </recommendedName>
</protein>